<evidence type="ECO:0000313" key="3">
    <source>
        <dbReference type="EMBL" id="MFC7255460.1"/>
    </source>
</evidence>
<keyword evidence="2" id="KW-0812">Transmembrane</keyword>
<sequence>MDDGVLDARERSDESGTAGPERRCYAGEDVVASAPLGAGWAAVTTHRVLAYNPAADGRRFEAVERPNVAGIDVDAAGETRLLGWGLRALLYGLAAVGGGVALRAMNVGETLSMDTGVTGAAPVGSVLAVTDALAGALAVLTSLLLLGGIGLVVGGLGLLGRYLRTRHPALVVERFGDDPVRLPAPQSDGERAARTLSAALAER</sequence>
<comment type="caution">
    <text evidence="3">The sequence shown here is derived from an EMBL/GenBank/DDBJ whole genome shotgun (WGS) entry which is preliminary data.</text>
</comment>
<evidence type="ECO:0008006" key="5">
    <source>
        <dbReference type="Google" id="ProtNLM"/>
    </source>
</evidence>
<gene>
    <name evidence="3" type="ORF">ACFQKE_09185</name>
</gene>
<feature type="transmembrane region" description="Helical" evidence="2">
    <location>
        <begin position="132"/>
        <end position="159"/>
    </location>
</feature>
<name>A0ABD5ZXQ0_9EURY</name>
<dbReference type="GeneID" id="96953821"/>
<dbReference type="RefSeq" id="WP_379703690.1">
    <property type="nucleotide sequence ID" value="NZ_JBHTAT010000001.1"/>
</dbReference>
<accession>A0ABD5ZXQ0</accession>
<proteinExistence type="predicted"/>
<protein>
    <recommendedName>
        <fullName evidence="5">HAMP domain-containing protein</fullName>
    </recommendedName>
</protein>
<evidence type="ECO:0000256" key="2">
    <source>
        <dbReference type="SAM" id="Phobius"/>
    </source>
</evidence>
<reference evidence="3 4" key="1">
    <citation type="journal article" date="2019" name="Int. J. Syst. Evol. Microbiol.">
        <title>The Global Catalogue of Microorganisms (GCM) 10K type strain sequencing project: providing services to taxonomists for standard genome sequencing and annotation.</title>
        <authorList>
            <consortium name="The Broad Institute Genomics Platform"/>
            <consortium name="The Broad Institute Genome Sequencing Center for Infectious Disease"/>
            <person name="Wu L."/>
            <person name="Ma J."/>
        </authorList>
    </citation>
    <scope>NUCLEOTIDE SEQUENCE [LARGE SCALE GENOMIC DNA]</scope>
    <source>
        <strain evidence="3 4">GX21</strain>
    </source>
</reference>
<feature type="transmembrane region" description="Helical" evidence="2">
    <location>
        <begin position="88"/>
        <end position="105"/>
    </location>
</feature>
<dbReference type="Proteomes" id="UP001596434">
    <property type="component" value="Unassembled WGS sequence"/>
</dbReference>
<dbReference type="AlphaFoldDB" id="A0ABD5ZXQ0"/>
<evidence type="ECO:0000313" key="4">
    <source>
        <dbReference type="Proteomes" id="UP001596434"/>
    </source>
</evidence>
<organism evidence="3 4">
    <name type="scientific">Haloplanus litoreus</name>
    <dbReference type="NCBI Taxonomy" id="767515"/>
    <lineage>
        <taxon>Archaea</taxon>
        <taxon>Methanobacteriati</taxon>
        <taxon>Methanobacteriota</taxon>
        <taxon>Stenosarchaea group</taxon>
        <taxon>Halobacteria</taxon>
        <taxon>Halobacteriales</taxon>
        <taxon>Haloferacaceae</taxon>
        <taxon>Haloplanus</taxon>
    </lineage>
</organism>
<dbReference type="EMBL" id="JBHTAT010000001">
    <property type="protein sequence ID" value="MFC7255460.1"/>
    <property type="molecule type" value="Genomic_DNA"/>
</dbReference>
<feature type="region of interest" description="Disordered" evidence="1">
    <location>
        <begin position="1"/>
        <end position="21"/>
    </location>
</feature>
<evidence type="ECO:0000256" key="1">
    <source>
        <dbReference type="SAM" id="MobiDB-lite"/>
    </source>
</evidence>
<keyword evidence="2" id="KW-1133">Transmembrane helix</keyword>
<keyword evidence="4" id="KW-1185">Reference proteome</keyword>
<keyword evidence="2" id="KW-0472">Membrane</keyword>